<dbReference type="RefSeq" id="XP_032119708.1">
    <property type="nucleotide sequence ID" value="XM_032263817.1"/>
</dbReference>
<dbReference type="GeneID" id="116540333"/>
<dbReference type="Proteomes" id="UP000504640">
    <property type="component" value="Unplaced"/>
</dbReference>
<dbReference type="AlphaFoldDB" id="A0A6J3GNP9"/>
<reference evidence="3" key="1">
    <citation type="submission" date="2025-08" db="UniProtKB">
        <authorList>
            <consortium name="RefSeq"/>
        </authorList>
    </citation>
    <scope>IDENTIFICATION</scope>
    <source>
        <tissue evidence="3">Blood</tissue>
    </source>
</reference>
<keyword evidence="2" id="KW-1185">Reference proteome</keyword>
<protein>
    <submittedName>
        <fullName evidence="3">Uncharacterized protein LOC116540333</fullName>
    </submittedName>
</protein>
<evidence type="ECO:0000313" key="2">
    <source>
        <dbReference type="Proteomes" id="UP000504640"/>
    </source>
</evidence>
<organism evidence="2 3">
    <name type="scientific">Sapajus apella</name>
    <name type="common">Brown-capped capuchin</name>
    <name type="synonym">Cebus apella</name>
    <dbReference type="NCBI Taxonomy" id="9515"/>
    <lineage>
        <taxon>Eukaryota</taxon>
        <taxon>Metazoa</taxon>
        <taxon>Chordata</taxon>
        <taxon>Craniata</taxon>
        <taxon>Vertebrata</taxon>
        <taxon>Euteleostomi</taxon>
        <taxon>Mammalia</taxon>
        <taxon>Eutheria</taxon>
        <taxon>Euarchontoglires</taxon>
        <taxon>Primates</taxon>
        <taxon>Haplorrhini</taxon>
        <taxon>Platyrrhini</taxon>
        <taxon>Cebidae</taxon>
        <taxon>Cebinae</taxon>
        <taxon>Sapajus</taxon>
    </lineage>
</organism>
<evidence type="ECO:0000256" key="1">
    <source>
        <dbReference type="SAM" id="MobiDB-lite"/>
    </source>
</evidence>
<proteinExistence type="predicted"/>
<sequence length="179" mass="18271">MRGLLPGTPRARLRVPRTADAAQIWPGGPGLWSPGARRGREKPLNIQDQGEGPAVGAAASPPRPGGRPGSRGRGGARRSCGLAALGGESGGAVVGSGYFPLKGRERRSPVLAGQGQAEARSPQGSSTSRHPSPAPRAVPGSLQSRGRSAPLTSPLTFGCWSLVNFCPVCLLWGSSLLGI</sequence>
<gene>
    <name evidence="3" type="primary">LOC116540333</name>
</gene>
<name>A0A6J3GNP9_SAPAP</name>
<feature type="region of interest" description="Disordered" evidence="1">
    <location>
        <begin position="22"/>
        <end position="147"/>
    </location>
</feature>
<accession>A0A6J3GNP9</accession>
<feature type="compositionally biased region" description="Low complexity" evidence="1">
    <location>
        <begin position="77"/>
        <end position="86"/>
    </location>
</feature>
<evidence type="ECO:0000313" key="3">
    <source>
        <dbReference type="RefSeq" id="XP_032119708.1"/>
    </source>
</evidence>